<feature type="signal peptide" evidence="1">
    <location>
        <begin position="1"/>
        <end position="23"/>
    </location>
</feature>
<protein>
    <submittedName>
        <fullName evidence="2">Periplasmic protein-like protein</fullName>
    </submittedName>
</protein>
<name>A0A379IYQ5_ECTME</name>
<evidence type="ECO:0000313" key="3">
    <source>
        <dbReference type="EMBL" id="TRO21278.1"/>
    </source>
</evidence>
<gene>
    <name evidence="3" type="ORF">EQ836_01715</name>
    <name evidence="2" type="ORF">NCTC10899_03810</name>
</gene>
<dbReference type="AlphaFoldDB" id="A0A379IYQ5"/>
<reference evidence="3 5" key="2">
    <citation type="submission" date="2019-01" db="EMBL/GenBank/DDBJ databases">
        <title>Whole genome shotgun sequencing of Pseudomonas spp. isolated by its ability to degrade furfural.</title>
        <authorList>
            <person name="Donoso R."/>
            <person name="Farkas C."/>
            <person name="Villegas P."/>
            <person name="Gonzales-Toro F."/>
            <person name="Guajardo-Parra M."/>
            <person name="Araya-Nail M."/>
            <person name="Morgante V."/>
            <person name="Perez-Pantoja D."/>
        </authorList>
    </citation>
    <scope>NUCLEOTIDE SEQUENCE [LARGE SCALE GENOMIC DNA]</scope>
    <source>
        <strain evidence="3 5">VN231</strain>
    </source>
</reference>
<dbReference type="EMBL" id="UGUU01000001">
    <property type="protein sequence ID" value="SUD40953.1"/>
    <property type="molecule type" value="Genomic_DNA"/>
</dbReference>
<keyword evidence="1" id="KW-0732">Signal</keyword>
<dbReference type="InterPro" id="IPR029045">
    <property type="entry name" value="ClpP/crotonase-like_dom_sf"/>
</dbReference>
<evidence type="ECO:0000313" key="4">
    <source>
        <dbReference type="Proteomes" id="UP000254260"/>
    </source>
</evidence>
<evidence type="ECO:0000256" key="1">
    <source>
        <dbReference type="SAM" id="SignalP"/>
    </source>
</evidence>
<evidence type="ECO:0000313" key="5">
    <source>
        <dbReference type="Proteomes" id="UP000317327"/>
    </source>
</evidence>
<dbReference type="EMBL" id="SCFV01000001">
    <property type="protein sequence ID" value="TRO21278.1"/>
    <property type="molecule type" value="Genomic_DNA"/>
</dbReference>
<dbReference type="Proteomes" id="UP000254260">
    <property type="component" value="Unassembled WGS sequence"/>
</dbReference>
<reference evidence="2 4" key="1">
    <citation type="submission" date="2018-06" db="EMBL/GenBank/DDBJ databases">
        <authorList>
            <consortium name="Pathogen Informatics"/>
            <person name="Doyle S."/>
        </authorList>
    </citation>
    <scope>NUCLEOTIDE SEQUENCE [LARGE SCALE GENOMIC DNA]</scope>
    <source>
        <strain evidence="2 4">NCTC10899</strain>
    </source>
</reference>
<dbReference type="SUPFAM" id="SSF52096">
    <property type="entry name" value="ClpP/crotonase"/>
    <property type="match status" value="1"/>
</dbReference>
<dbReference type="OrthoDB" id="6987066at2"/>
<evidence type="ECO:0000313" key="2">
    <source>
        <dbReference type="EMBL" id="SUD40953.1"/>
    </source>
</evidence>
<accession>A0A379IYQ5</accession>
<proteinExistence type="predicted"/>
<organism evidence="2 4">
    <name type="scientific">Ectopseudomonas mendocina</name>
    <name type="common">Pseudomonas mendocina</name>
    <dbReference type="NCBI Taxonomy" id="300"/>
    <lineage>
        <taxon>Bacteria</taxon>
        <taxon>Pseudomonadati</taxon>
        <taxon>Pseudomonadota</taxon>
        <taxon>Gammaproteobacteria</taxon>
        <taxon>Pseudomonadales</taxon>
        <taxon>Pseudomonadaceae</taxon>
        <taxon>Ectopseudomonas</taxon>
    </lineage>
</organism>
<dbReference type="RefSeq" id="WP_013714732.1">
    <property type="nucleotide sequence ID" value="NZ_CAXYQS010000003.1"/>
</dbReference>
<dbReference type="Proteomes" id="UP000317327">
    <property type="component" value="Unassembled WGS sequence"/>
</dbReference>
<sequence length="185" mass="20108">MIVQRLRFALIATTLFTALNAHAQVEVEANAGMLAAKISEEIVPGDYEKLLQGLRANPGQHKRKIVLLDSIGGSAPEAIRMGRLLRETGFEALVPSGGMCQGSCIYLLAAGNKRTVNGHVALRRPPFPAGDSALAQAAHGRQAFSPAKYFRDMGVDVRLAEDIYQVAPGSLRLLSQDDLRRYRLK</sequence>
<feature type="chain" id="PRO_5016573644" evidence="1">
    <location>
        <begin position="24"/>
        <end position="185"/>
    </location>
</feature>